<evidence type="ECO:0000259" key="2">
    <source>
        <dbReference type="PROSITE" id="PS51832"/>
    </source>
</evidence>
<feature type="domain" description="HD" evidence="1">
    <location>
        <begin position="205"/>
        <end position="328"/>
    </location>
</feature>
<dbReference type="RefSeq" id="WP_085011235.1">
    <property type="nucleotide sequence ID" value="NZ_NAAD01000017.1"/>
</dbReference>
<feature type="domain" description="HD-GYP" evidence="2">
    <location>
        <begin position="184"/>
        <end position="379"/>
    </location>
</feature>
<dbReference type="InterPro" id="IPR006675">
    <property type="entry name" value="HDIG_dom"/>
</dbReference>
<gene>
    <name evidence="3" type="ORF">B5V00_12985</name>
</gene>
<protein>
    <submittedName>
        <fullName evidence="3">Uncharacterized protein</fullName>
    </submittedName>
</protein>
<comment type="caution">
    <text evidence="3">The sequence shown here is derived from an EMBL/GenBank/DDBJ whole genome shotgun (WGS) entry which is preliminary data.</text>
</comment>
<dbReference type="Proteomes" id="UP000193136">
    <property type="component" value="Unassembled WGS sequence"/>
</dbReference>
<proteinExistence type="predicted"/>
<dbReference type="CDD" id="cd00077">
    <property type="entry name" value="HDc"/>
    <property type="match status" value="1"/>
</dbReference>
<dbReference type="InterPro" id="IPR006674">
    <property type="entry name" value="HD_domain"/>
</dbReference>
<dbReference type="Pfam" id="PF13487">
    <property type="entry name" value="HD_5"/>
    <property type="match status" value="1"/>
</dbReference>
<dbReference type="InterPro" id="IPR003607">
    <property type="entry name" value="HD/PDEase_dom"/>
</dbReference>
<sequence>MNQELPKQIVQGLAGAVKGLRLYPLDHPANARQMELLVDRLFTMLRRQDTVRLGLLEGTLFLEEVLFVDDNPAAMEIGQLLEKLQIDGLEFIHGVTALELRHLLQVLHDGRARGDHFSEVLHAHGVRHIRPVMVRKDDVDDLHSPRAVYKRALAVVDRIFHDVRMGAIPTSNEAMATVKSMVHMTLTEPHALFAMSMLKDYDNYTFTHSVNVAVLALTVGRACGLKENQLRILGLGALLHDIGKLQVDWDIINKPGQLTDEEFEQIKRHPTNGADIVRKMEGITPEIIDIVLGHHLRYNREGYPADARGRTASAMVDMAAIADTYDAMTTLRSYQRPMTPKSAISRLEELSGTVLHPEFLRNFIRFLGPYPVGTLVRLTNNEIGLVIWVSTEKPDDLRLKILFDSDGEMLAEPRIEELAGPDTIRITAEVDPFSKGINVTDYLD</sequence>
<evidence type="ECO:0000313" key="4">
    <source>
        <dbReference type="Proteomes" id="UP000193136"/>
    </source>
</evidence>
<dbReference type="SMART" id="SM00471">
    <property type="entry name" value="HDc"/>
    <property type="match status" value="1"/>
</dbReference>
<dbReference type="AlphaFoldDB" id="A0A1X0XXW6"/>
<dbReference type="InterPro" id="IPR037522">
    <property type="entry name" value="HD_GYP_dom"/>
</dbReference>
<accession>A0A1X0XXW6</accession>
<dbReference type="Gene3D" id="1.10.3210.10">
    <property type="entry name" value="Hypothetical protein af1432"/>
    <property type="match status" value="1"/>
</dbReference>
<name>A0A1X0XXW6_9BACT</name>
<dbReference type="PROSITE" id="PS51832">
    <property type="entry name" value="HD_GYP"/>
    <property type="match status" value="1"/>
</dbReference>
<dbReference type="OrthoDB" id="9802066at2"/>
<dbReference type="PANTHER" id="PTHR43155:SF2">
    <property type="entry name" value="CYCLIC DI-GMP PHOSPHODIESTERASE PA4108"/>
    <property type="match status" value="1"/>
</dbReference>
<dbReference type="SUPFAM" id="SSF109604">
    <property type="entry name" value="HD-domain/PDEase-like"/>
    <property type="match status" value="1"/>
</dbReference>
<dbReference type="STRING" id="1969733.B5V00_12985"/>
<organism evidence="3 4">
    <name type="scientific">Geothermobacter hydrogeniphilus</name>
    <dbReference type="NCBI Taxonomy" id="1969733"/>
    <lineage>
        <taxon>Bacteria</taxon>
        <taxon>Pseudomonadati</taxon>
        <taxon>Thermodesulfobacteriota</taxon>
        <taxon>Desulfuromonadia</taxon>
        <taxon>Desulfuromonadales</taxon>
        <taxon>Geothermobacteraceae</taxon>
        <taxon>Geothermobacter</taxon>
    </lineage>
</organism>
<evidence type="ECO:0000313" key="3">
    <source>
        <dbReference type="EMBL" id="ORJ57679.1"/>
    </source>
</evidence>
<keyword evidence="4" id="KW-1185">Reference proteome</keyword>
<dbReference type="PANTHER" id="PTHR43155">
    <property type="entry name" value="CYCLIC DI-GMP PHOSPHODIESTERASE PA4108-RELATED"/>
    <property type="match status" value="1"/>
</dbReference>
<dbReference type="EMBL" id="NAAD01000017">
    <property type="protein sequence ID" value="ORJ57679.1"/>
    <property type="molecule type" value="Genomic_DNA"/>
</dbReference>
<reference evidence="3 4" key="1">
    <citation type="submission" date="2017-03" db="EMBL/GenBank/DDBJ databases">
        <title>Genome sequence of Geothermobacter sp. EPR-M, Deep-Sea Iron Reducer.</title>
        <authorList>
            <person name="Tully B."/>
            <person name="Savalia P."/>
            <person name="Abuyen K."/>
            <person name="Baughan C."/>
            <person name="Romero E."/>
            <person name="Ronkowski C."/>
            <person name="Torres B."/>
            <person name="Tremblay J."/>
            <person name="Trujillo A."/>
            <person name="Tyler M."/>
            <person name="Perez-Rodriguez I."/>
            <person name="Amend J."/>
        </authorList>
    </citation>
    <scope>NUCLEOTIDE SEQUENCE [LARGE SCALE GENOMIC DNA]</scope>
    <source>
        <strain evidence="3 4">EPR-M</strain>
    </source>
</reference>
<evidence type="ECO:0000259" key="1">
    <source>
        <dbReference type="PROSITE" id="PS51831"/>
    </source>
</evidence>
<dbReference type="NCBIfam" id="TIGR00277">
    <property type="entry name" value="HDIG"/>
    <property type="match status" value="1"/>
</dbReference>
<dbReference type="PROSITE" id="PS51831">
    <property type="entry name" value="HD"/>
    <property type="match status" value="1"/>
</dbReference>